<evidence type="ECO:0000313" key="3">
    <source>
        <dbReference type="Proteomes" id="UP001591681"/>
    </source>
</evidence>
<name>A0ABD1K463_9TELE</name>
<gene>
    <name evidence="2" type="ORF">ACEWY4_011237</name>
</gene>
<dbReference type="AlphaFoldDB" id="A0ABD1K463"/>
<accession>A0ABD1K463</accession>
<feature type="domain" description="DUF4097" evidence="1">
    <location>
        <begin position="104"/>
        <end position="311"/>
    </location>
</feature>
<evidence type="ECO:0000313" key="2">
    <source>
        <dbReference type="EMBL" id="KAL2093925.1"/>
    </source>
</evidence>
<dbReference type="PANTHER" id="PTHR34094">
    <property type="match status" value="1"/>
</dbReference>
<comment type="caution">
    <text evidence="2">The sequence shown here is derived from an EMBL/GenBank/DDBJ whole genome shotgun (WGS) entry which is preliminary data.</text>
</comment>
<evidence type="ECO:0000259" key="1">
    <source>
        <dbReference type="Pfam" id="PF13349"/>
    </source>
</evidence>
<proteinExistence type="predicted"/>
<dbReference type="InterPro" id="IPR025164">
    <property type="entry name" value="Toastrack_DUF4097"/>
</dbReference>
<dbReference type="Proteomes" id="UP001591681">
    <property type="component" value="Unassembled WGS sequence"/>
</dbReference>
<sequence length="380" mass="40985">MYSVAPGTRVFIRALWLGNKEYSHFGFTLPFTAIRHLSISPTLLNDLSKPLKEWTFEVSPFSKVNVKLRCDFSVRPLDPHAFPEADRAFISVHCKNANAEFNLENLNVQYCDQNKELLIHGDEVTSNVTVELTAPIKSDLSVTATGGGNVNIQKMESDVCKVQTERGNCVLTSLRSHRVDVQSAGGHITGFGTIHGNVDVCGKEGSEVNIKKIQGSFMNVSTEQGQLKVKAIYAESSKVSSSSGEIHLGHIHGDAIVQTETGNVNVDTSNGALKIINSGGNIDTYVGEKGSAHLVAKHGSVSVRIPASMKAGVHLSGASVQISPEVQLHDTQQEYTDSNTTVTGYLNGPLAGGQWIKVRAGKGTISLRAQSWFESLRLGT</sequence>
<dbReference type="Pfam" id="PF13349">
    <property type="entry name" value="DUF4097"/>
    <property type="match status" value="1"/>
</dbReference>
<keyword evidence="3" id="KW-1185">Reference proteome</keyword>
<protein>
    <recommendedName>
        <fullName evidence="1">DUF4097 domain-containing protein</fullName>
    </recommendedName>
</protein>
<organism evidence="2 3">
    <name type="scientific">Coilia grayii</name>
    <name type="common">Gray's grenadier anchovy</name>
    <dbReference type="NCBI Taxonomy" id="363190"/>
    <lineage>
        <taxon>Eukaryota</taxon>
        <taxon>Metazoa</taxon>
        <taxon>Chordata</taxon>
        <taxon>Craniata</taxon>
        <taxon>Vertebrata</taxon>
        <taxon>Euteleostomi</taxon>
        <taxon>Actinopterygii</taxon>
        <taxon>Neopterygii</taxon>
        <taxon>Teleostei</taxon>
        <taxon>Clupei</taxon>
        <taxon>Clupeiformes</taxon>
        <taxon>Clupeoidei</taxon>
        <taxon>Engraulidae</taxon>
        <taxon>Coilinae</taxon>
        <taxon>Coilia</taxon>
    </lineage>
</organism>
<reference evidence="2 3" key="1">
    <citation type="submission" date="2024-09" db="EMBL/GenBank/DDBJ databases">
        <title>A chromosome-level genome assembly of Gray's grenadier anchovy, Coilia grayii.</title>
        <authorList>
            <person name="Fu Z."/>
        </authorList>
    </citation>
    <scope>NUCLEOTIDE SEQUENCE [LARGE SCALE GENOMIC DNA]</scope>
    <source>
        <strain evidence="2">G4</strain>
        <tissue evidence="2">Muscle</tissue>
    </source>
</reference>
<dbReference type="PANTHER" id="PTHR34094:SF1">
    <property type="entry name" value="PROTEIN FAM185A"/>
    <property type="match status" value="1"/>
</dbReference>
<dbReference type="EMBL" id="JBHFQA010000009">
    <property type="protein sequence ID" value="KAL2093925.1"/>
    <property type="molecule type" value="Genomic_DNA"/>
</dbReference>